<proteinExistence type="predicted"/>
<protein>
    <submittedName>
        <fullName evidence="1">Uncharacterized protein</fullName>
    </submittedName>
</protein>
<accession>A0A160U2K1</accession>
<evidence type="ECO:0000313" key="1">
    <source>
        <dbReference type="EMBL" id="CUS56649.1"/>
    </source>
</evidence>
<sequence length="44" mass="4536">MVAGKKKATGGIARWLGGNWEEERAIRPVGGVASSRERSPGGGV</sequence>
<dbReference type="EMBL" id="CZQD01000031">
    <property type="protein sequence ID" value="CUS56649.1"/>
    <property type="molecule type" value="Genomic_DNA"/>
</dbReference>
<reference evidence="1" key="1">
    <citation type="submission" date="2015-10" db="EMBL/GenBank/DDBJ databases">
        <authorList>
            <person name="Gilbert D.G."/>
        </authorList>
    </citation>
    <scope>NUCLEOTIDE SEQUENCE</scope>
</reference>
<dbReference type="AlphaFoldDB" id="A0A160U2K1"/>
<name>A0A160U2K1_9ZZZZ</name>
<gene>
    <name evidence="1" type="ORF">MGWOODY_Hyp236</name>
</gene>
<organism evidence="1">
    <name type="scientific">hydrothermal vent metagenome</name>
    <dbReference type="NCBI Taxonomy" id="652676"/>
    <lineage>
        <taxon>unclassified sequences</taxon>
        <taxon>metagenomes</taxon>
        <taxon>ecological metagenomes</taxon>
    </lineage>
</organism>